<keyword evidence="2" id="KW-0012">Acyltransferase</keyword>
<dbReference type="Pfam" id="PF13508">
    <property type="entry name" value="Acetyltransf_7"/>
    <property type="match status" value="1"/>
</dbReference>
<keyword evidence="1" id="KW-0808">Transferase</keyword>
<dbReference type="InterPro" id="IPR000182">
    <property type="entry name" value="GNAT_dom"/>
</dbReference>
<accession>A0ABR9CBS0</accession>
<evidence type="ECO:0000256" key="1">
    <source>
        <dbReference type="ARBA" id="ARBA00022679"/>
    </source>
</evidence>
<organism evidence="4 5">
    <name type="scientific">Roseibium polysiphoniae</name>
    <dbReference type="NCBI Taxonomy" id="2571221"/>
    <lineage>
        <taxon>Bacteria</taxon>
        <taxon>Pseudomonadati</taxon>
        <taxon>Pseudomonadota</taxon>
        <taxon>Alphaproteobacteria</taxon>
        <taxon>Hyphomicrobiales</taxon>
        <taxon>Stappiaceae</taxon>
        <taxon>Roseibium</taxon>
    </lineage>
</organism>
<dbReference type="Proteomes" id="UP000615687">
    <property type="component" value="Unassembled WGS sequence"/>
</dbReference>
<evidence type="ECO:0000259" key="3">
    <source>
        <dbReference type="PROSITE" id="PS51186"/>
    </source>
</evidence>
<protein>
    <submittedName>
        <fullName evidence="4">GNAT family N-acetyltransferase</fullName>
    </submittedName>
</protein>
<dbReference type="SUPFAM" id="SSF55729">
    <property type="entry name" value="Acyl-CoA N-acyltransferases (Nat)"/>
    <property type="match status" value="1"/>
</dbReference>
<dbReference type="PROSITE" id="PS51186">
    <property type="entry name" value="GNAT"/>
    <property type="match status" value="1"/>
</dbReference>
<dbReference type="InterPro" id="IPR050832">
    <property type="entry name" value="Bact_Acetyltransf"/>
</dbReference>
<evidence type="ECO:0000313" key="4">
    <source>
        <dbReference type="EMBL" id="MBD8876352.1"/>
    </source>
</evidence>
<dbReference type="CDD" id="cd04301">
    <property type="entry name" value="NAT_SF"/>
    <property type="match status" value="1"/>
</dbReference>
<feature type="domain" description="N-acetyltransferase" evidence="3">
    <location>
        <begin position="5"/>
        <end position="152"/>
    </location>
</feature>
<dbReference type="Gene3D" id="3.40.630.30">
    <property type="match status" value="1"/>
</dbReference>
<dbReference type="PANTHER" id="PTHR43877:SF2">
    <property type="entry name" value="AMINOALKYLPHOSPHONATE N-ACETYLTRANSFERASE-RELATED"/>
    <property type="match status" value="1"/>
</dbReference>
<dbReference type="RefSeq" id="WP_192108822.1">
    <property type="nucleotide sequence ID" value="NZ_JACYXJ010000003.1"/>
</dbReference>
<dbReference type="PANTHER" id="PTHR43877">
    <property type="entry name" value="AMINOALKYLPHOSPHONATE N-ACETYLTRANSFERASE-RELATED-RELATED"/>
    <property type="match status" value="1"/>
</dbReference>
<sequence>MSKDYDIRQAQAADEAAVRACAEDAYEQYVEAIGKKPAPMVADFASLITAGCVHVAVEGPADVIGFIIFFREGDHVLLENVAVRSDATGRGIGKSLIALCERTAKSSGAGSVKLYTNEKMSANLTIYPRLGYRETDRKTEDGFHRVYFEKRI</sequence>
<comment type="caution">
    <text evidence="4">The sequence shown here is derived from an EMBL/GenBank/DDBJ whole genome shotgun (WGS) entry which is preliminary data.</text>
</comment>
<evidence type="ECO:0000256" key="2">
    <source>
        <dbReference type="ARBA" id="ARBA00023315"/>
    </source>
</evidence>
<name>A0ABR9CBS0_9HYPH</name>
<keyword evidence="5" id="KW-1185">Reference proteome</keyword>
<proteinExistence type="predicted"/>
<dbReference type="EMBL" id="JACYXJ010000003">
    <property type="protein sequence ID" value="MBD8876352.1"/>
    <property type="molecule type" value="Genomic_DNA"/>
</dbReference>
<evidence type="ECO:0000313" key="5">
    <source>
        <dbReference type="Proteomes" id="UP000615687"/>
    </source>
</evidence>
<gene>
    <name evidence="4" type="ORF">IG617_08650</name>
</gene>
<dbReference type="InterPro" id="IPR016181">
    <property type="entry name" value="Acyl_CoA_acyltransferase"/>
</dbReference>
<reference evidence="4 5" key="1">
    <citation type="submission" date="2020-09" db="EMBL/GenBank/DDBJ databases">
        <title>The genome sequence of type strain Labrenzia polysiphoniae KACC 19711.</title>
        <authorList>
            <person name="Liu Y."/>
        </authorList>
    </citation>
    <scope>NUCLEOTIDE SEQUENCE [LARGE SCALE GENOMIC DNA]</scope>
    <source>
        <strain evidence="4 5">KACC 19711</strain>
    </source>
</reference>